<dbReference type="PROSITE" id="PS50102">
    <property type="entry name" value="RRM"/>
    <property type="match status" value="1"/>
</dbReference>
<feature type="compositionally biased region" description="Acidic residues" evidence="5">
    <location>
        <begin position="142"/>
        <end position="159"/>
    </location>
</feature>
<feature type="compositionally biased region" description="Polar residues" evidence="5">
    <location>
        <begin position="372"/>
        <end position="385"/>
    </location>
</feature>
<evidence type="ECO:0000256" key="2">
    <source>
        <dbReference type="ARBA" id="ARBA00022884"/>
    </source>
</evidence>
<evidence type="ECO:0000259" key="6">
    <source>
        <dbReference type="PROSITE" id="PS50102"/>
    </source>
</evidence>
<name>A0A9P6T6S6_9BASI</name>
<dbReference type="PANTHER" id="PTHR46754">
    <property type="entry name" value="MKI67 FHA DOMAIN-INTERACTING NUCLEOLAR PHOSPHOPROTEIN"/>
    <property type="match status" value="1"/>
</dbReference>
<dbReference type="Gene3D" id="3.30.70.330">
    <property type="match status" value="1"/>
</dbReference>
<protein>
    <recommendedName>
        <fullName evidence="6">RRM domain-containing protein</fullName>
    </recommendedName>
</protein>
<dbReference type="OrthoDB" id="21467at2759"/>
<evidence type="ECO:0000256" key="3">
    <source>
        <dbReference type="ARBA" id="ARBA00023242"/>
    </source>
</evidence>
<feature type="region of interest" description="Disordered" evidence="5">
    <location>
        <begin position="1"/>
        <end position="191"/>
    </location>
</feature>
<keyword evidence="8" id="KW-1185">Reference proteome</keyword>
<dbReference type="SUPFAM" id="SSF54928">
    <property type="entry name" value="RNA-binding domain, RBD"/>
    <property type="match status" value="1"/>
</dbReference>
<dbReference type="Pfam" id="PF00076">
    <property type="entry name" value="RRM_1"/>
    <property type="match status" value="1"/>
</dbReference>
<accession>A0A9P6T6S6</accession>
<feature type="compositionally biased region" description="Polar residues" evidence="5">
    <location>
        <begin position="115"/>
        <end position="127"/>
    </location>
</feature>
<feature type="compositionally biased region" description="Basic and acidic residues" evidence="5">
    <location>
        <begin position="299"/>
        <end position="313"/>
    </location>
</feature>
<dbReference type="EMBL" id="MU167415">
    <property type="protein sequence ID" value="KAG0140860.1"/>
    <property type="molecule type" value="Genomic_DNA"/>
</dbReference>
<feature type="compositionally biased region" description="Polar residues" evidence="5">
    <location>
        <begin position="70"/>
        <end position="79"/>
    </location>
</feature>
<dbReference type="AlphaFoldDB" id="A0A9P6T6S6"/>
<evidence type="ECO:0000256" key="4">
    <source>
        <dbReference type="PROSITE-ProRule" id="PRU00176"/>
    </source>
</evidence>
<evidence type="ECO:0000313" key="8">
    <source>
        <dbReference type="Proteomes" id="UP000886653"/>
    </source>
</evidence>
<keyword evidence="3" id="KW-0539">Nucleus</keyword>
<feature type="compositionally biased region" description="Basic and acidic residues" evidence="5">
    <location>
        <begin position="179"/>
        <end position="188"/>
    </location>
</feature>
<feature type="compositionally biased region" description="Basic and acidic residues" evidence="5">
    <location>
        <begin position="1"/>
        <end position="18"/>
    </location>
</feature>
<comment type="caution">
    <text evidence="7">The sequence shown here is derived from an EMBL/GenBank/DDBJ whole genome shotgun (WGS) entry which is preliminary data.</text>
</comment>
<reference evidence="7" key="1">
    <citation type="submission" date="2013-11" db="EMBL/GenBank/DDBJ databases">
        <title>Genome sequence of the fusiform rust pathogen reveals effectors for host alternation and coevolution with pine.</title>
        <authorList>
            <consortium name="DOE Joint Genome Institute"/>
            <person name="Smith K."/>
            <person name="Pendleton A."/>
            <person name="Kubisiak T."/>
            <person name="Anderson C."/>
            <person name="Salamov A."/>
            <person name="Aerts A."/>
            <person name="Riley R."/>
            <person name="Clum A."/>
            <person name="Lindquist E."/>
            <person name="Ence D."/>
            <person name="Campbell M."/>
            <person name="Kronenberg Z."/>
            <person name="Feau N."/>
            <person name="Dhillon B."/>
            <person name="Hamelin R."/>
            <person name="Burleigh J."/>
            <person name="Smith J."/>
            <person name="Yandell M."/>
            <person name="Nelson C."/>
            <person name="Grigoriev I."/>
            <person name="Davis J."/>
        </authorList>
    </citation>
    <scope>NUCLEOTIDE SEQUENCE</scope>
    <source>
        <strain evidence="7">G11</strain>
    </source>
</reference>
<keyword evidence="2 4" id="KW-0694">RNA-binding</keyword>
<dbReference type="InterPro" id="IPR000504">
    <property type="entry name" value="RRM_dom"/>
</dbReference>
<evidence type="ECO:0000256" key="1">
    <source>
        <dbReference type="ARBA" id="ARBA00004604"/>
    </source>
</evidence>
<dbReference type="GO" id="GO:0005730">
    <property type="term" value="C:nucleolus"/>
    <property type="evidence" value="ECO:0007669"/>
    <property type="project" value="UniProtKB-SubCell"/>
</dbReference>
<dbReference type="Proteomes" id="UP000886653">
    <property type="component" value="Unassembled WGS sequence"/>
</dbReference>
<feature type="domain" description="RRM" evidence="6">
    <location>
        <begin position="194"/>
        <end position="272"/>
    </location>
</feature>
<evidence type="ECO:0000256" key="5">
    <source>
        <dbReference type="SAM" id="MobiDB-lite"/>
    </source>
</evidence>
<evidence type="ECO:0000313" key="7">
    <source>
        <dbReference type="EMBL" id="KAG0140860.1"/>
    </source>
</evidence>
<organism evidence="7 8">
    <name type="scientific">Cronartium quercuum f. sp. fusiforme G11</name>
    <dbReference type="NCBI Taxonomy" id="708437"/>
    <lineage>
        <taxon>Eukaryota</taxon>
        <taxon>Fungi</taxon>
        <taxon>Dikarya</taxon>
        <taxon>Basidiomycota</taxon>
        <taxon>Pucciniomycotina</taxon>
        <taxon>Pucciniomycetes</taxon>
        <taxon>Pucciniales</taxon>
        <taxon>Coleosporiaceae</taxon>
        <taxon>Cronartium</taxon>
    </lineage>
</organism>
<dbReference type="SMART" id="SM00360">
    <property type="entry name" value="RRM"/>
    <property type="match status" value="1"/>
</dbReference>
<dbReference type="InterPro" id="IPR012677">
    <property type="entry name" value="Nucleotide-bd_a/b_plait_sf"/>
</dbReference>
<proteinExistence type="predicted"/>
<dbReference type="CDD" id="cd12307">
    <property type="entry name" value="RRM_NIFK_like"/>
    <property type="match status" value="1"/>
</dbReference>
<gene>
    <name evidence="7" type="ORF">CROQUDRAFT_674424</name>
</gene>
<feature type="compositionally biased region" description="Basic residues" evidence="5">
    <location>
        <begin position="392"/>
        <end position="402"/>
    </location>
</feature>
<feature type="region of interest" description="Disordered" evidence="5">
    <location>
        <begin position="290"/>
        <end position="313"/>
    </location>
</feature>
<sequence length="402" mass="45247">MSKTKVETKKVTSGENQKKSLKPASLDKPKRKKVTVLEPAPVDSLPKANATATKEGLSPDKSVKPIKSTLKPSKSNFNSKKAIRFEVVDQDNPSKSKKKYPSDAAASKDDRTNKSKTNPSTSCTTQFPDHEDQILLKGLETELSDEADDSSDDEDDESLDQTADFDPRDLPKATKRQKAKEPTDKAESAVDNSGVVYLGRIPHGFHEEEMTQYFNQFGETRRVRLSRNRRTGRSKHYGFIEFKHREVAQIVAETLQGYLLCGNMLQCKLLEKDEVHPRLWVGSGRKFRKDWKPRHAREKHNQPKSEDQQKIIADRLIKREDAKRKRFEELGITYDFPGYCSPVEPTKPAKSSKKAKTKGSNDTEPVKVLKAVSSTSSGAKVSDSVPTEKSKSQKKKKARKST</sequence>
<dbReference type="GO" id="GO:0003723">
    <property type="term" value="F:RNA binding"/>
    <property type="evidence" value="ECO:0007669"/>
    <property type="project" value="UniProtKB-UniRule"/>
</dbReference>
<feature type="region of interest" description="Disordered" evidence="5">
    <location>
        <begin position="342"/>
        <end position="402"/>
    </location>
</feature>
<comment type="subcellular location">
    <subcellularLocation>
        <location evidence="1">Nucleus</location>
        <location evidence="1">Nucleolus</location>
    </subcellularLocation>
</comment>
<dbReference type="InterPro" id="IPR035979">
    <property type="entry name" value="RBD_domain_sf"/>
</dbReference>